<dbReference type="EMBL" id="CAJNOO010005127">
    <property type="protein sequence ID" value="CAF1405280.1"/>
    <property type="molecule type" value="Genomic_DNA"/>
</dbReference>
<gene>
    <name evidence="2" type="ORF">RFH988_LOCUS35016</name>
</gene>
<proteinExistence type="predicted"/>
<evidence type="ECO:0000313" key="2">
    <source>
        <dbReference type="EMBL" id="CAF1405280.1"/>
    </source>
</evidence>
<dbReference type="Proteomes" id="UP000663882">
    <property type="component" value="Unassembled WGS sequence"/>
</dbReference>
<reference evidence="2" key="1">
    <citation type="submission" date="2021-02" db="EMBL/GenBank/DDBJ databases">
        <authorList>
            <person name="Nowell W R."/>
        </authorList>
    </citation>
    <scope>NUCLEOTIDE SEQUENCE</scope>
</reference>
<organism evidence="2 3">
    <name type="scientific">Rotaria sordida</name>
    <dbReference type="NCBI Taxonomy" id="392033"/>
    <lineage>
        <taxon>Eukaryota</taxon>
        <taxon>Metazoa</taxon>
        <taxon>Spiralia</taxon>
        <taxon>Gnathifera</taxon>
        <taxon>Rotifera</taxon>
        <taxon>Eurotatoria</taxon>
        <taxon>Bdelloidea</taxon>
        <taxon>Philodinida</taxon>
        <taxon>Philodinidae</taxon>
        <taxon>Rotaria</taxon>
    </lineage>
</organism>
<evidence type="ECO:0000313" key="3">
    <source>
        <dbReference type="Proteomes" id="UP000663882"/>
    </source>
</evidence>
<dbReference type="Gene3D" id="3.80.10.10">
    <property type="entry name" value="Ribonuclease Inhibitor"/>
    <property type="match status" value="1"/>
</dbReference>
<comment type="caution">
    <text evidence="2">The sequence shown here is derived from an EMBL/GenBank/DDBJ whole genome shotgun (WGS) entry which is preliminary data.</text>
</comment>
<dbReference type="InterPro" id="IPR032675">
    <property type="entry name" value="LRR_dom_sf"/>
</dbReference>
<feature type="region of interest" description="Disordered" evidence="1">
    <location>
        <begin position="146"/>
        <end position="261"/>
    </location>
</feature>
<dbReference type="AlphaFoldDB" id="A0A815L536"/>
<sequence length="386" mass="43144">ELSVYSPDRISANAFQQLPNLRVLSIQNDKDIDPHALDDLKNLEKLTIRNIISASSLNLLQKLPNVKEFEININRLDKKTQCQLIEKLANAQVTIKVLPNRRECACALAYLDAANSRAPCFAQYCEHSSCAAIKNNYDASTRTFKAPPSILRSDDTNAVHQRKSRIYSTPYQPEYDSERSTDSEQDSWQPDQSYNSPDTRPTWLTLSDGTNFVDTHNDEKSDPNDNISDVENNENENNTPIEKSSWYHQDDHDSRYDSYQTKPDQNAATATTLLFRAQQKNDGNNNNKSNVIISSSLSSSESENLLPPLVASSCSGDQTTCDLVVDTSSSSLATSISLNKSFEAKSASNDTNVSYIIGSSVQPKLTTCPLNHQKQSFQSNWSIDRQ</sequence>
<protein>
    <submittedName>
        <fullName evidence="2">Uncharacterized protein</fullName>
    </submittedName>
</protein>
<evidence type="ECO:0000256" key="1">
    <source>
        <dbReference type="SAM" id="MobiDB-lite"/>
    </source>
</evidence>
<name>A0A815L536_9BILA</name>
<accession>A0A815L536</accession>
<feature type="non-terminal residue" evidence="2">
    <location>
        <position position="1"/>
    </location>
</feature>
<feature type="compositionally biased region" description="Polar residues" evidence="1">
    <location>
        <begin position="186"/>
        <end position="214"/>
    </location>
</feature>
<dbReference type="SUPFAM" id="SSF52058">
    <property type="entry name" value="L domain-like"/>
    <property type="match status" value="1"/>
</dbReference>
<dbReference type="OrthoDB" id="10171989at2759"/>